<feature type="region of interest" description="Disordered" evidence="4">
    <location>
        <begin position="1"/>
        <end position="34"/>
    </location>
</feature>
<evidence type="ECO:0000313" key="7">
    <source>
        <dbReference type="Proteomes" id="UP001178148"/>
    </source>
</evidence>
<evidence type="ECO:0000259" key="5">
    <source>
        <dbReference type="PROSITE" id="PS50296"/>
    </source>
</evidence>
<dbReference type="Proteomes" id="UP001178148">
    <property type="component" value="Unassembled WGS sequence"/>
</dbReference>
<dbReference type="CDD" id="cd11567">
    <property type="entry name" value="YciH_like"/>
    <property type="match status" value="1"/>
</dbReference>
<dbReference type="GO" id="GO:0001731">
    <property type="term" value="P:formation of translation preinitiation complex"/>
    <property type="evidence" value="ECO:0007669"/>
    <property type="project" value="TreeGrafter"/>
</dbReference>
<evidence type="ECO:0000256" key="4">
    <source>
        <dbReference type="SAM" id="MobiDB-lite"/>
    </source>
</evidence>
<sequence>MVKQNSHSQLVYSTDKGRIKEDRKKQEASEGDGNVRVWPEKKRRAGKVVTVIGGLPMTGNTLKTFAKELKKRCGGGGAVKDGNIELQGDHVDVIIDFLKKQGYEAKRAGG</sequence>
<dbReference type="GO" id="GO:0006417">
    <property type="term" value="P:regulation of translation"/>
    <property type="evidence" value="ECO:0007669"/>
    <property type="project" value="UniProtKB-KW"/>
</dbReference>
<dbReference type="PIRSF" id="PIRSF037511">
    <property type="entry name" value="Transl_init_SUI1_pro"/>
    <property type="match status" value="1"/>
</dbReference>
<dbReference type="Gene3D" id="3.30.780.10">
    <property type="entry name" value="SUI1-like domain"/>
    <property type="match status" value="1"/>
</dbReference>
<feature type="compositionally biased region" description="Polar residues" evidence="4">
    <location>
        <begin position="1"/>
        <end position="12"/>
    </location>
</feature>
<protein>
    <submittedName>
        <fullName evidence="6">Translation initiation factor</fullName>
    </submittedName>
</protein>
<reference evidence="6 7" key="1">
    <citation type="journal article" date="2023" name="bioRxiv">
        <title>An intranuclear bacterial parasite of deep-sea mussels expresses apoptosis inhibitors acquired from its host.</title>
        <authorList>
            <person name="Gonzalez Porras M.A."/>
            <person name="Assie A."/>
            <person name="Tietjen M."/>
            <person name="Violette M."/>
            <person name="Kleiner M."/>
            <person name="Gruber-Vodicka H."/>
            <person name="Dubilier N."/>
            <person name="Leisch N."/>
        </authorList>
    </citation>
    <scope>NUCLEOTIDE SEQUENCE [LARGE SCALE GENOMIC DNA]</scope>
    <source>
        <strain evidence="6">IAP13</strain>
    </source>
</reference>
<evidence type="ECO:0000256" key="1">
    <source>
        <dbReference type="ARBA" id="ARBA00005422"/>
    </source>
</evidence>
<keyword evidence="3" id="KW-0648">Protein biosynthesis</keyword>
<dbReference type="PROSITE" id="PS50296">
    <property type="entry name" value="SUI1"/>
    <property type="match status" value="1"/>
</dbReference>
<dbReference type="AlphaFoldDB" id="A0AA90NPU2"/>
<gene>
    <name evidence="6" type="ORF">QS748_03370</name>
</gene>
<name>A0AA90NPU2_9GAMM</name>
<accession>A0AA90NPU2</accession>
<dbReference type="SUPFAM" id="SSF55159">
    <property type="entry name" value="eIF1-like"/>
    <property type="match status" value="1"/>
</dbReference>
<comment type="similarity">
    <text evidence="1">Belongs to the SUI1 family.</text>
</comment>
<keyword evidence="7" id="KW-1185">Reference proteome</keyword>
<evidence type="ECO:0000256" key="3">
    <source>
        <dbReference type="ARBA" id="ARBA00022917"/>
    </source>
</evidence>
<keyword evidence="6" id="KW-0396">Initiation factor</keyword>
<dbReference type="GO" id="GO:0002188">
    <property type="term" value="P:translation reinitiation"/>
    <property type="evidence" value="ECO:0007669"/>
    <property type="project" value="TreeGrafter"/>
</dbReference>
<feature type="domain" description="SUI1" evidence="5">
    <location>
        <begin position="42"/>
        <end position="102"/>
    </location>
</feature>
<dbReference type="InterPro" id="IPR005872">
    <property type="entry name" value="SUI1_arc_bac"/>
</dbReference>
<dbReference type="PANTHER" id="PTHR12789:SF0">
    <property type="entry name" value="DENSITY-REGULATED PROTEIN"/>
    <property type="match status" value="1"/>
</dbReference>
<dbReference type="InterPro" id="IPR036877">
    <property type="entry name" value="SUI1_dom_sf"/>
</dbReference>
<dbReference type="InterPro" id="IPR050318">
    <property type="entry name" value="DENR/SUI1_TIF"/>
</dbReference>
<comment type="caution">
    <text evidence="6">The sequence shown here is derived from an EMBL/GenBank/DDBJ whole genome shotgun (WGS) entry which is preliminary data.</text>
</comment>
<organism evidence="6 7">
    <name type="scientific">Candidatus Endonucleibacter bathymodioli</name>
    <dbReference type="NCBI Taxonomy" id="539814"/>
    <lineage>
        <taxon>Bacteria</taxon>
        <taxon>Pseudomonadati</taxon>
        <taxon>Pseudomonadota</taxon>
        <taxon>Gammaproteobacteria</taxon>
        <taxon>Oceanospirillales</taxon>
        <taxon>Endozoicomonadaceae</taxon>
        <taxon>Candidatus Endonucleibacter</taxon>
    </lineage>
</organism>
<dbReference type="PANTHER" id="PTHR12789">
    <property type="entry name" value="DENSITY-REGULATED PROTEIN HOMOLOG"/>
    <property type="match status" value="1"/>
</dbReference>
<dbReference type="InterPro" id="IPR001950">
    <property type="entry name" value="SUI1"/>
</dbReference>
<evidence type="ECO:0000256" key="2">
    <source>
        <dbReference type="ARBA" id="ARBA00022845"/>
    </source>
</evidence>
<dbReference type="Pfam" id="PF01253">
    <property type="entry name" value="SUI1"/>
    <property type="match status" value="1"/>
</dbReference>
<dbReference type="GO" id="GO:0003729">
    <property type="term" value="F:mRNA binding"/>
    <property type="evidence" value="ECO:0007669"/>
    <property type="project" value="TreeGrafter"/>
</dbReference>
<feature type="compositionally biased region" description="Basic and acidic residues" evidence="4">
    <location>
        <begin position="15"/>
        <end position="28"/>
    </location>
</feature>
<keyword evidence="2" id="KW-0810">Translation regulation</keyword>
<dbReference type="EMBL" id="JASXSV010000003">
    <property type="protein sequence ID" value="MDP0588274.1"/>
    <property type="molecule type" value="Genomic_DNA"/>
</dbReference>
<dbReference type="GO" id="GO:0003743">
    <property type="term" value="F:translation initiation factor activity"/>
    <property type="evidence" value="ECO:0007669"/>
    <property type="project" value="UniProtKB-KW"/>
</dbReference>
<proteinExistence type="inferred from homology"/>
<evidence type="ECO:0000313" key="6">
    <source>
        <dbReference type="EMBL" id="MDP0588274.1"/>
    </source>
</evidence>